<dbReference type="AlphaFoldDB" id="A0A1W4XUK8"/>
<evidence type="ECO:0000259" key="1">
    <source>
        <dbReference type="Pfam" id="PF15072"/>
    </source>
</evidence>
<dbReference type="InParanoid" id="A0A1W4XUK8"/>
<protein>
    <submittedName>
        <fullName evidence="3">Uncharacterized protein LOC108744746</fullName>
    </submittedName>
</protein>
<feature type="domain" description="Homologous recombination OB-fold protein OB-fold" evidence="1">
    <location>
        <begin position="218"/>
        <end position="299"/>
    </location>
</feature>
<sequence>MFDDSDFEFDDEAIDAVFDNMPSVVSNKTVQKRPCEEEKIIEKQGNTIQIDHFLRPAKKPKENTTISNKFQNIKNDVYDQFQSIERTSVKFDCVDNSDRLSPIICYNEPSSSSYVHKNTVKKVVQRKFPGPAGLLPEQMDKNNFTKRIDDDFYFKNVQNTEEPMLVSQCCELSFDDKLWKRMLEDLEHEKIDSEYILPEKYNIEWIKSKAVNNQLVNQKAPFLAALIQSLNIKSPVPTVTLRDKTGEIQATIDYDLYKEYVAELAVGSVIIIKQFSVVPTGTSYILNVTVKNLIRIYHENNSEKQSTLHEKLDDNIFSESPISPEQIKIINLQDLSVNDIIKNIKEISDYKREIEISDEALGVFLDDFNKNFDNNKANSFNNKQLEAPLPSTSLLTKTCSNFSSQPKSYKSPQNINTFSKTLSNSNIRSNGNMTPAKKPKFNFKATSFNKENKISNLNKEKRTFSASVTNSSQSCSQIAVKANNAEEKKITEDIFEGLDADSFFDDF</sequence>
<dbReference type="GO" id="GO:0000725">
    <property type="term" value="P:recombinational repair"/>
    <property type="evidence" value="ECO:0007669"/>
    <property type="project" value="InterPro"/>
</dbReference>
<dbReference type="STRING" id="224129.A0A1W4XUK8"/>
<dbReference type="InterPro" id="IPR012340">
    <property type="entry name" value="NA-bd_OB-fold"/>
</dbReference>
<dbReference type="GeneID" id="108744746"/>
<dbReference type="InterPro" id="IPR028045">
    <property type="entry name" value="HROB"/>
</dbReference>
<evidence type="ECO:0000313" key="2">
    <source>
        <dbReference type="Proteomes" id="UP000192223"/>
    </source>
</evidence>
<dbReference type="KEGG" id="apln:108744746"/>
<dbReference type="InterPro" id="IPR058570">
    <property type="entry name" value="HROB_OB"/>
</dbReference>
<dbReference type="Gene3D" id="2.40.50.140">
    <property type="entry name" value="Nucleic acid-binding proteins"/>
    <property type="match status" value="1"/>
</dbReference>
<dbReference type="RefSeq" id="XP_018336158.1">
    <property type="nucleotide sequence ID" value="XM_018480656.2"/>
</dbReference>
<accession>A0A1W4XUK8</accession>
<evidence type="ECO:0000313" key="3">
    <source>
        <dbReference type="RefSeq" id="XP_018336158.1"/>
    </source>
</evidence>
<dbReference type="OrthoDB" id="21443at2759"/>
<dbReference type="PANTHER" id="PTHR14523">
    <property type="entry name" value="UNCHARACTERIZED PROTEIN C17ORF53 HOMOLOG"/>
    <property type="match status" value="1"/>
</dbReference>
<dbReference type="Pfam" id="PF15072">
    <property type="entry name" value="HROB"/>
    <property type="match status" value="1"/>
</dbReference>
<proteinExistence type="predicted"/>
<name>A0A1W4XUK8_AGRPL</name>
<keyword evidence="2" id="KW-1185">Reference proteome</keyword>
<dbReference type="PANTHER" id="PTHR14523:SF1">
    <property type="entry name" value="HOMOLOGOUS RECOMBINATION OB-FOLD PROTEIN"/>
    <property type="match status" value="1"/>
</dbReference>
<reference evidence="3" key="1">
    <citation type="submission" date="2025-08" db="UniProtKB">
        <authorList>
            <consortium name="RefSeq"/>
        </authorList>
    </citation>
    <scope>IDENTIFICATION</scope>
    <source>
        <tissue evidence="3">Entire body</tissue>
    </source>
</reference>
<gene>
    <name evidence="3" type="primary">LOC108744746</name>
</gene>
<organism evidence="2 3">
    <name type="scientific">Agrilus planipennis</name>
    <name type="common">Emerald ash borer</name>
    <name type="synonym">Agrilus marcopoli</name>
    <dbReference type="NCBI Taxonomy" id="224129"/>
    <lineage>
        <taxon>Eukaryota</taxon>
        <taxon>Metazoa</taxon>
        <taxon>Ecdysozoa</taxon>
        <taxon>Arthropoda</taxon>
        <taxon>Hexapoda</taxon>
        <taxon>Insecta</taxon>
        <taxon>Pterygota</taxon>
        <taxon>Neoptera</taxon>
        <taxon>Endopterygota</taxon>
        <taxon>Coleoptera</taxon>
        <taxon>Polyphaga</taxon>
        <taxon>Elateriformia</taxon>
        <taxon>Buprestoidea</taxon>
        <taxon>Buprestidae</taxon>
        <taxon>Agrilinae</taxon>
        <taxon>Agrilus</taxon>
    </lineage>
</organism>
<dbReference type="Proteomes" id="UP000192223">
    <property type="component" value="Unplaced"/>
</dbReference>